<comment type="similarity">
    <text evidence="1">Belongs to the PDCD5 family.</text>
</comment>
<sequence>MADDELEEIRKRRMAELQGAGGALGGKGDENEQERRREQQEVMKNSILSQVLDQEARARLSTLMLAKPDKGRRVEAILCQMASTGQIGGKLGEAEFRALLEKINTASSRDAGSSGKVKFQRRRIDSDDDE</sequence>
<name>A0A7R8WBP0_9CRUS</name>
<dbReference type="SUPFAM" id="SSF46950">
    <property type="entry name" value="Double-stranded DNA-binding domain"/>
    <property type="match status" value="1"/>
</dbReference>
<dbReference type="AlphaFoldDB" id="A0A7R8WBP0"/>
<dbReference type="InterPro" id="IPR036883">
    <property type="entry name" value="PDCD5-like_sf"/>
</dbReference>
<dbReference type="GO" id="GO:0005634">
    <property type="term" value="C:nucleus"/>
    <property type="evidence" value="ECO:0007669"/>
    <property type="project" value="TreeGrafter"/>
</dbReference>
<dbReference type="GO" id="GO:0005829">
    <property type="term" value="C:cytosol"/>
    <property type="evidence" value="ECO:0007669"/>
    <property type="project" value="TreeGrafter"/>
</dbReference>
<protein>
    <submittedName>
        <fullName evidence="3">Uncharacterized protein</fullName>
    </submittedName>
</protein>
<dbReference type="OrthoDB" id="10252486at2759"/>
<dbReference type="Pfam" id="PF01984">
    <property type="entry name" value="dsDNA_bind"/>
    <property type="match status" value="1"/>
</dbReference>
<dbReference type="Gene3D" id="1.10.8.140">
    <property type="entry name" value="PDCD5-like"/>
    <property type="match status" value="1"/>
</dbReference>
<evidence type="ECO:0000313" key="3">
    <source>
        <dbReference type="EMBL" id="CAD7228640.1"/>
    </source>
</evidence>
<accession>A0A7R8WBP0</accession>
<reference evidence="3" key="1">
    <citation type="submission" date="2020-11" db="EMBL/GenBank/DDBJ databases">
        <authorList>
            <person name="Tran Van P."/>
        </authorList>
    </citation>
    <scope>NUCLEOTIDE SEQUENCE</scope>
</reference>
<dbReference type="PANTHER" id="PTHR10840:SF0">
    <property type="entry name" value="PROGRAMMED CELL DEATH PROTEIN 5"/>
    <property type="match status" value="1"/>
</dbReference>
<dbReference type="PANTHER" id="PTHR10840">
    <property type="entry name" value="PROGRAMMED CELL DEATH PROTEIN 5"/>
    <property type="match status" value="1"/>
</dbReference>
<proteinExistence type="inferred from homology"/>
<dbReference type="PIRSF" id="PIRSF015730">
    <property type="entry name" value="TFAR19"/>
    <property type="match status" value="1"/>
</dbReference>
<feature type="region of interest" description="Disordered" evidence="2">
    <location>
        <begin position="107"/>
        <end position="130"/>
    </location>
</feature>
<dbReference type="EMBL" id="OB661631">
    <property type="protein sequence ID" value="CAD7228640.1"/>
    <property type="molecule type" value="Genomic_DNA"/>
</dbReference>
<feature type="compositionally biased region" description="Basic and acidic residues" evidence="2">
    <location>
        <begin position="27"/>
        <end position="40"/>
    </location>
</feature>
<feature type="region of interest" description="Disordered" evidence="2">
    <location>
        <begin position="1"/>
        <end position="40"/>
    </location>
</feature>
<dbReference type="GO" id="GO:0003677">
    <property type="term" value="F:DNA binding"/>
    <property type="evidence" value="ECO:0007669"/>
    <property type="project" value="InterPro"/>
</dbReference>
<gene>
    <name evidence="3" type="ORF">CTOB1V02_LOCUS6520</name>
</gene>
<dbReference type="InterPro" id="IPR002836">
    <property type="entry name" value="PDCD5-like"/>
</dbReference>
<evidence type="ECO:0000256" key="2">
    <source>
        <dbReference type="SAM" id="MobiDB-lite"/>
    </source>
</evidence>
<organism evidence="3">
    <name type="scientific">Cyprideis torosa</name>
    <dbReference type="NCBI Taxonomy" id="163714"/>
    <lineage>
        <taxon>Eukaryota</taxon>
        <taxon>Metazoa</taxon>
        <taxon>Ecdysozoa</taxon>
        <taxon>Arthropoda</taxon>
        <taxon>Crustacea</taxon>
        <taxon>Oligostraca</taxon>
        <taxon>Ostracoda</taxon>
        <taxon>Podocopa</taxon>
        <taxon>Podocopida</taxon>
        <taxon>Cytherocopina</taxon>
        <taxon>Cytheroidea</taxon>
        <taxon>Cytherideidae</taxon>
        <taxon>Cyprideis</taxon>
    </lineage>
</organism>
<evidence type="ECO:0000256" key="1">
    <source>
        <dbReference type="ARBA" id="ARBA00010490"/>
    </source>
</evidence>